<dbReference type="EMBL" id="FN995097">
    <property type="protein sequence ID" value="CBN87502.1"/>
    <property type="molecule type" value="Genomic_DNA"/>
</dbReference>
<reference evidence="2 3" key="1">
    <citation type="journal article" date="2010" name="BMC Genomics">
        <title>Independent evolution of the core and accessory gene sets in the genus Neisseria: insights gained from the genome of Neisseria lactamica isolate 020-06.</title>
        <authorList>
            <person name="Bennett J.S."/>
            <person name="Bentley S.D."/>
            <person name="Vernikos G.S."/>
            <person name="Quail M.A."/>
            <person name="Cherevach I."/>
            <person name="White B."/>
            <person name="Parkhill J."/>
            <person name="Maiden M.C."/>
        </authorList>
    </citation>
    <scope>NUCLEOTIDE SEQUENCE [LARGE SCALE GENOMIC DNA]</scope>
    <source>
        <strain evidence="2 3">020-06</strain>
    </source>
</reference>
<evidence type="ECO:0000313" key="3">
    <source>
        <dbReference type="Proteomes" id="UP000008723"/>
    </source>
</evidence>
<protein>
    <recommendedName>
        <fullName evidence="1">Bacterial EndoU nuclease domain-containing protein</fullName>
    </recommendedName>
</protein>
<dbReference type="KEGG" id="nla:NLA_12810"/>
<dbReference type="Proteomes" id="UP000008723">
    <property type="component" value="Chromosome"/>
</dbReference>
<name>E4ZDR8_NEIL0</name>
<feature type="domain" description="Bacterial EndoU nuclease" evidence="1">
    <location>
        <begin position="5"/>
        <end position="67"/>
    </location>
</feature>
<evidence type="ECO:0000259" key="1">
    <source>
        <dbReference type="Pfam" id="PF14436"/>
    </source>
</evidence>
<proteinExistence type="predicted"/>
<dbReference type="InterPro" id="IPR029501">
    <property type="entry name" value="EndoU_bac"/>
</dbReference>
<evidence type="ECO:0000313" key="2">
    <source>
        <dbReference type="EMBL" id="CBN87502.1"/>
    </source>
</evidence>
<dbReference type="eggNOG" id="ENOG5033BEN">
    <property type="taxonomic scope" value="Bacteria"/>
</dbReference>
<dbReference type="HOGENOM" id="CLU_2771597_0_0_4"/>
<organism evidence="2 3">
    <name type="scientific">Neisseria lactamica (strain 020-06)</name>
    <dbReference type="NCBI Taxonomy" id="489653"/>
    <lineage>
        <taxon>Bacteria</taxon>
        <taxon>Pseudomonadati</taxon>
        <taxon>Pseudomonadota</taxon>
        <taxon>Betaproteobacteria</taxon>
        <taxon>Neisseriales</taxon>
        <taxon>Neisseriaceae</taxon>
        <taxon>Neisseria</taxon>
    </lineage>
</organism>
<dbReference type="AlphaFoldDB" id="E4ZDR8"/>
<dbReference type="GO" id="GO:0004519">
    <property type="term" value="F:endonuclease activity"/>
    <property type="evidence" value="ECO:0007669"/>
    <property type="project" value="InterPro"/>
</dbReference>
<sequence>MKTKKGGKVMTKHTMFPKDWDEARIRAEVTSAWESRIMLKDNKWQGTSKSGIKIEGFTEPNRTAYPIYE</sequence>
<accession>E4ZDR8</accession>
<gene>
    <name evidence="2" type="ordered locus">NLA_12810</name>
</gene>
<dbReference type="Pfam" id="PF14436">
    <property type="entry name" value="EndoU_bacteria"/>
    <property type="match status" value="1"/>
</dbReference>